<accession>N9V1J4</accession>
<dbReference type="SUPFAM" id="SSF57716">
    <property type="entry name" value="Glucocorticoid receptor-like (DNA-binding domain)"/>
    <property type="match status" value="1"/>
</dbReference>
<evidence type="ECO:0000259" key="6">
    <source>
        <dbReference type="PROSITE" id="PS50023"/>
    </source>
</evidence>
<keyword evidence="1 5" id="KW-0479">Metal-binding</keyword>
<keyword evidence="2" id="KW-0677">Repeat</keyword>
<dbReference type="Gene3D" id="2.10.110.10">
    <property type="entry name" value="Cysteine Rich Protein"/>
    <property type="match status" value="1"/>
</dbReference>
<dbReference type="Pfam" id="PF00412">
    <property type="entry name" value="LIM"/>
    <property type="match status" value="1"/>
</dbReference>
<gene>
    <name evidence="7" type="ORF">EHI7A_030460</name>
</gene>
<evidence type="ECO:0000313" key="8">
    <source>
        <dbReference type="Proteomes" id="UP000013105"/>
    </source>
</evidence>
<keyword evidence="4 5" id="KW-0440">LIM domain</keyword>
<evidence type="ECO:0000256" key="2">
    <source>
        <dbReference type="ARBA" id="ARBA00022737"/>
    </source>
</evidence>
<dbReference type="Proteomes" id="UP000013105">
    <property type="component" value="Unassembled WGS sequence"/>
</dbReference>
<proteinExistence type="predicted"/>
<dbReference type="VEuPathDB" id="AmoebaDB:EHI7A_030460"/>
<dbReference type="InterPro" id="IPR001781">
    <property type="entry name" value="Znf_LIM"/>
</dbReference>
<dbReference type="PANTHER" id="PTHR24212:SF8">
    <property type="entry name" value="LIM ZINC FINGER DOMAIN CONTAINING PROTEIN"/>
    <property type="match status" value="1"/>
</dbReference>
<evidence type="ECO:0000256" key="4">
    <source>
        <dbReference type="ARBA" id="ARBA00023038"/>
    </source>
</evidence>
<dbReference type="PANTHER" id="PTHR24212">
    <property type="entry name" value="ZYXIN/TRIP6"/>
    <property type="match status" value="1"/>
</dbReference>
<evidence type="ECO:0000256" key="5">
    <source>
        <dbReference type="PROSITE-ProRule" id="PRU00125"/>
    </source>
</evidence>
<sequence>MKENNCSQPTGGSNLCGKCGKPVEGKILKAMGKVWHHECFVCAKCGGKISGGFVNWDGKPVCKNCKDSI</sequence>
<dbReference type="PROSITE" id="PS50023">
    <property type="entry name" value="LIM_DOMAIN_2"/>
    <property type="match status" value="1"/>
</dbReference>
<reference evidence="7 8" key="1">
    <citation type="submission" date="2013-04" db="EMBL/GenBank/DDBJ databases">
        <authorList>
            <person name="Hannick L."/>
            <person name="Zafar N."/>
            <person name="Lorenzi H."/>
            <person name="Ali I.A."/>
            <person name="Petri W.P."/>
            <person name="Caler E."/>
        </authorList>
    </citation>
    <scope>NUCLEOTIDE SEQUENCE [LARGE SCALE GENOMIC DNA]</scope>
    <source>
        <strain evidence="7 8">HM-1:IMSS-A</strain>
    </source>
</reference>
<keyword evidence="3 5" id="KW-0862">Zinc</keyword>
<dbReference type="EMBL" id="KB823919">
    <property type="protein sequence ID" value="ENY62761.1"/>
    <property type="molecule type" value="Genomic_DNA"/>
</dbReference>
<dbReference type="AlphaFoldDB" id="N9V1J4"/>
<organism evidence="7 8">
    <name type="scientific">Entamoeba histolytica HM-1:IMSS-A</name>
    <dbReference type="NCBI Taxonomy" id="885318"/>
    <lineage>
        <taxon>Eukaryota</taxon>
        <taxon>Amoebozoa</taxon>
        <taxon>Evosea</taxon>
        <taxon>Archamoebae</taxon>
        <taxon>Mastigamoebida</taxon>
        <taxon>Entamoebidae</taxon>
        <taxon>Entamoeba</taxon>
    </lineage>
</organism>
<evidence type="ECO:0000256" key="3">
    <source>
        <dbReference type="ARBA" id="ARBA00022833"/>
    </source>
</evidence>
<dbReference type="PROSITE" id="PS00478">
    <property type="entry name" value="LIM_DOMAIN_1"/>
    <property type="match status" value="1"/>
</dbReference>
<name>N9V1J4_ENTH1</name>
<dbReference type="SMART" id="SM00132">
    <property type="entry name" value="LIM"/>
    <property type="match status" value="1"/>
</dbReference>
<protein>
    <submittedName>
        <fullName evidence="7">Rho GTPase activating protein, putative</fullName>
    </submittedName>
</protein>
<dbReference type="GO" id="GO:0046872">
    <property type="term" value="F:metal ion binding"/>
    <property type="evidence" value="ECO:0007669"/>
    <property type="project" value="UniProtKB-KW"/>
</dbReference>
<evidence type="ECO:0000256" key="1">
    <source>
        <dbReference type="ARBA" id="ARBA00022723"/>
    </source>
</evidence>
<evidence type="ECO:0000313" key="7">
    <source>
        <dbReference type="EMBL" id="ENY62761.1"/>
    </source>
</evidence>
<feature type="domain" description="LIM zinc-binding" evidence="6">
    <location>
        <begin position="14"/>
        <end position="69"/>
    </location>
</feature>